<evidence type="ECO:0000259" key="18">
    <source>
        <dbReference type="Pfam" id="PF00732"/>
    </source>
</evidence>
<comment type="catalytic activity">
    <reaction evidence="10">
        <text>pyranose + acceptor = pyranos-2-ulose + reduced acceptor.</text>
        <dbReference type="EC" id="1.1.99.29"/>
    </reaction>
</comment>
<comment type="caution">
    <text evidence="20">The sequence shown here is derived from an EMBL/GenBank/DDBJ whole genome shotgun (WGS) entry which is preliminary data.</text>
</comment>
<name>A0A4Q2DGV1_9AGAR</name>
<evidence type="ECO:0000256" key="8">
    <source>
        <dbReference type="ARBA" id="ARBA00022827"/>
    </source>
</evidence>
<organism evidence="20 21">
    <name type="scientific">Candolleomyces aberdarensis</name>
    <dbReference type="NCBI Taxonomy" id="2316362"/>
    <lineage>
        <taxon>Eukaryota</taxon>
        <taxon>Fungi</taxon>
        <taxon>Dikarya</taxon>
        <taxon>Basidiomycota</taxon>
        <taxon>Agaricomycotina</taxon>
        <taxon>Agaricomycetes</taxon>
        <taxon>Agaricomycetidae</taxon>
        <taxon>Agaricales</taxon>
        <taxon>Agaricineae</taxon>
        <taxon>Psathyrellaceae</taxon>
        <taxon>Candolleomyces</taxon>
    </lineage>
</organism>
<evidence type="ECO:0000256" key="7">
    <source>
        <dbReference type="ARBA" id="ARBA00022630"/>
    </source>
</evidence>
<comment type="subunit">
    <text evidence="4">Monomer.</text>
</comment>
<evidence type="ECO:0000313" key="21">
    <source>
        <dbReference type="Proteomes" id="UP000290288"/>
    </source>
</evidence>
<evidence type="ECO:0000313" key="20">
    <source>
        <dbReference type="EMBL" id="RXW18321.1"/>
    </source>
</evidence>
<dbReference type="PIRSF" id="PIRSF000137">
    <property type="entry name" value="Alcohol_oxidase"/>
    <property type="match status" value="1"/>
</dbReference>
<reference evidence="20 21" key="1">
    <citation type="submission" date="2019-01" db="EMBL/GenBank/DDBJ databases">
        <title>Draft genome sequence of Psathyrella aberdarensis IHI B618.</title>
        <authorList>
            <person name="Buettner E."/>
            <person name="Kellner H."/>
        </authorList>
    </citation>
    <scope>NUCLEOTIDE SEQUENCE [LARGE SCALE GENOMIC DNA]</scope>
    <source>
        <strain evidence="20 21">IHI B618</strain>
    </source>
</reference>
<protein>
    <recommendedName>
        <fullName evidence="5">pyranose dehydrogenase (acceptor)</fullName>
        <ecNumber evidence="5">1.1.99.29</ecNumber>
    </recommendedName>
</protein>
<evidence type="ECO:0000256" key="1">
    <source>
        <dbReference type="ARBA" id="ARBA00001974"/>
    </source>
</evidence>
<dbReference type="Proteomes" id="UP000290288">
    <property type="component" value="Unassembled WGS sequence"/>
</dbReference>
<dbReference type="Pfam" id="PF05199">
    <property type="entry name" value="GMC_oxred_C"/>
    <property type="match status" value="1"/>
</dbReference>
<feature type="domain" description="Glucose-methanol-choline oxidoreductase N-terminal" evidence="18">
    <location>
        <begin position="42"/>
        <end position="357"/>
    </location>
</feature>
<keyword evidence="21" id="KW-1185">Reference proteome</keyword>
<dbReference type="Gene3D" id="3.50.50.60">
    <property type="entry name" value="FAD/NAD(P)-binding domain"/>
    <property type="match status" value="1"/>
</dbReference>
<dbReference type="InterPro" id="IPR036188">
    <property type="entry name" value="FAD/NAD-bd_sf"/>
</dbReference>
<dbReference type="SUPFAM" id="SSF54373">
    <property type="entry name" value="FAD-linked reductases, C-terminal domain"/>
    <property type="match status" value="1"/>
</dbReference>
<dbReference type="Gene3D" id="3.30.560.10">
    <property type="entry name" value="Glucose Oxidase, domain 3"/>
    <property type="match status" value="1"/>
</dbReference>
<feature type="active site" description="Proton acceptor" evidence="15">
    <location>
        <position position="580"/>
    </location>
</feature>
<comment type="catalytic activity">
    <reaction evidence="12">
        <text>pyranose + acceptor = pyranos-3-ulose + reduced acceptor.</text>
        <dbReference type="EC" id="1.1.99.29"/>
    </reaction>
</comment>
<dbReference type="STRING" id="2316362.A0A4Q2DGV1"/>
<dbReference type="PANTHER" id="PTHR11552:SF147">
    <property type="entry name" value="CHOLINE DEHYDROGENASE, MITOCHONDRIAL"/>
    <property type="match status" value="1"/>
</dbReference>
<dbReference type="InterPro" id="IPR012132">
    <property type="entry name" value="GMC_OxRdtase"/>
</dbReference>
<evidence type="ECO:0000256" key="15">
    <source>
        <dbReference type="PIRSR" id="PIRSR000137-1"/>
    </source>
</evidence>
<feature type="chain" id="PRO_5020207225" description="pyranose dehydrogenase (acceptor)" evidence="17">
    <location>
        <begin position="24"/>
        <end position="601"/>
    </location>
</feature>
<dbReference type="GO" id="GO:0050660">
    <property type="term" value="F:flavin adenine dinucleotide binding"/>
    <property type="evidence" value="ECO:0007669"/>
    <property type="project" value="InterPro"/>
</dbReference>
<dbReference type="EMBL" id="SDEE01000274">
    <property type="protein sequence ID" value="RXW18321.1"/>
    <property type="molecule type" value="Genomic_DNA"/>
</dbReference>
<feature type="domain" description="Glucose-methanol-choline oxidoreductase C-terminal" evidence="19">
    <location>
        <begin position="446"/>
        <end position="589"/>
    </location>
</feature>
<dbReference type="SUPFAM" id="SSF51905">
    <property type="entry name" value="FAD/NAD(P)-binding domain"/>
    <property type="match status" value="1"/>
</dbReference>
<feature type="active site" description="Proton donor" evidence="15">
    <location>
        <position position="532"/>
    </location>
</feature>
<dbReference type="InterPro" id="IPR007867">
    <property type="entry name" value="GMC_OxRtase_C"/>
</dbReference>
<dbReference type="PANTHER" id="PTHR11552">
    <property type="entry name" value="GLUCOSE-METHANOL-CHOLINE GMC OXIDOREDUCTASE"/>
    <property type="match status" value="1"/>
</dbReference>
<feature type="binding site" evidence="16">
    <location>
        <begin position="130"/>
        <end position="133"/>
    </location>
    <ligand>
        <name>FAD</name>
        <dbReference type="ChEBI" id="CHEBI:57692"/>
    </ligand>
</feature>
<evidence type="ECO:0000256" key="5">
    <source>
        <dbReference type="ARBA" id="ARBA00013177"/>
    </source>
</evidence>
<dbReference type="Pfam" id="PF00732">
    <property type="entry name" value="GMC_oxred_N"/>
    <property type="match status" value="1"/>
</dbReference>
<evidence type="ECO:0000256" key="12">
    <source>
        <dbReference type="ARBA" id="ARBA00034029"/>
    </source>
</evidence>
<evidence type="ECO:0000256" key="13">
    <source>
        <dbReference type="ARBA" id="ARBA00034050"/>
    </source>
</evidence>
<accession>A0A4Q2DGV1</accession>
<evidence type="ECO:0000256" key="9">
    <source>
        <dbReference type="ARBA" id="ARBA00024699"/>
    </source>
</evidence>
<comment type="catalytic activity">
    <reaction evidence="13">
        <text>a pyranoside + acceptor = a pyranosid-3-ulose + reduced acceptor.</text>
        <dbReference type="EC" id="1.1.99.29"/>
    </reaction>
</comment>
<comment type="catalytic activity">
    <reaction evidence="14">
        <text>a pyranoside + acceptor = a pyranosid-3,4-diulose + reduced acceptor.</text>
        <dbReference type="EC" id="1.1.99.29"/>
    </reaction>
</comment>
<dbReference type="GO" id="GO:0033718">
    <property type="term" value="F:pyranose dehydrogenase (acceptor) activity"/>
    <property type="evidence" value="ECO:0007669"/>
    <property type="project" value="UniProtKB-EC"/>
</dbReference>
<evidence type="ECO:0000259" key="19">
    <source>
        <dbReference type="Pfam" id="PF05199"/>
    </source>
</evidence>
<dbReference type="InterPro" id="IPR000172">
    <property type="entry name" value="GMC_OxRdtase_N"/>
</dbReference>
<evidence type="ECO:0000256" key="2">
    <source>
        <dbReference type="ARBA" id="ARBA00004613"/>
    </source>
</evidence>
<evidence type="ECO:0000256" key="14">
    <source>
        <dbReference type="ARBA" id="ARBA00034059"/>
    </source>
</evidence>
<keyword evidence="8 16" id="KW-0274">FAD</keyword>
<evidence type="ECO:0000256" key="3">
    <source>
        <dbReference type="ARBA" id="ARBA00010790"/>
    </source>
</evidence>
<evidence type="ECO:0000256" key="6">
    <source>
        <dbReference type="ARBA" id="ARBA00022525"/>
    </source>
</evidence>
<keyword evidence="7" id="KW-0285">Flavoprotein</keyword>
<evidence type="ECO:0000256" key="11">
    <source>
        <dbReference type="ARBA" id="ARBA00034010"/>
    </source>
</evidence>
<dbReference type="GO" id="GO:0005576">
    <property type="term" value="C:extracellular region"/>
    <property type="evidence" value="ECO:0007669"/>
    <property type="project" value="UniProtKB-SubCell"/>
</dbReference>
<gene>
    <name evidence="20" type="ORF">EST38_g7537</name>
</gene>
<evidence type="ECO:0000256" key="4">
    <source>
        <dbReference type="ARBA" id="ARBA00011245"/>
    </source>
</evidence>
<dbReference type="AlphaFoldDB" id="A0A4Q2DGV1"/>
<evidence type="ECO:0000256" key="16">
    <source>
        <dbReference type="PIRSR" id="PIRSR000137-2"/>
    </source>
</evidence>
<feature type="signal peptide" evidence="17">
    <location>
        <begin position="1"/>
        <end position="23"/>
    </location>
</feature>
<comment type="subcellular location">
    <subcellularLocation>
        <location evidence="2">Secreted</location>
    </subcellularLocation>
</comment>
<sequence>MKRLSTFSALVAISVTTVRIVQAAVYQSIDELPQSASTNATFDFIVVGGGGAGAALASRLTENPNFNVLLIEAGPDNEGREDLAMPSKNLEVQADKTYHWGWYTTPQAGVNNRSIEYKSGHVLGGGTSMNGMVYTRGADNDYDLWGKVSKDKKWSWKALAPYIKKHEKWVQPPGERNISGQYDPRVHGYKGPVGVSLPWSSPIEFDIRCLKNAEIQDEFDFNLDPNSGKPTGVTWTQFTINGGERSSSATAYLGASVRKRPNLSILVNTYAKRVLQYDGPSIGLWREMRTVEIVARSGEGLSRTVTAKKEVILTAGAVGSAKILLDSGIGPKEELEKIGVKSIVDIHDVGKGLTDHLTASIMWSANGTDSQINATEALALWQKERIGPYAEPTGPRHQILWSRLPENSALLKEYKDPSAGPNAPHFEITLSGGGTTVFSFVVLLTPYSRGSVTINSTDPLSPPLIDLAFLTHPFDRAAVIEGIRQTKRFYSGTAWDGYITSFLGPDPDADPSPEGQEKFWDAIKADLNSFFHPCGTAAISPAGSGVGKGEGVVDPNLKVKRTRGLRVADAAIIPYVPTAHTQAAVYILAERAADLIKEQWA</sequence>
<dbReference type="EC" id="1.1.99.29" evidence="5"/>
<keyword evidence="17" id="KW-0732">Signal</keyword>
<comment type="catalytic activity">
    <reaction evidence="11">
        <text>pyranose + acceptor = pyranos-2,3-diulose + reduced acceptor.</text>
        <dbReference type="EC" id="1.1.99.29"/>
    </reaction>
</comment>
<evidence type="ECO:0000256" key="17">
    <source>
        <dbReference type="SAM" id="SignalP"/>
    </source>
</evidence>
<comment type="similarity">
    <text evidence="3">Belongs to the GMC oxidoreductase family.</text>
</comment>
<comment type="function">
    <text evidence="9">Catalyzes the single-oxidation or sequential double oxidation reaction of carbohydrates primarily at carbon-2 and/or carbon-3 with the concomitant reduction of the flavin. The enzyme exhibits a broad sugar substrate specificity, oxidizing different aldopyranoses to the corresponding C-1, C-2, C-3 or C-1,2, C-2,3 and C-3,4 (di)dehydro sugars with substrate-specific regioselectivity. Accepts only a narrow range of electron acceptors such as substituted benzoquinones and complexed metal ions and reacts extremely slowly with O(2) as acceptor. May play a role in the natural recycling of plant matter by oxidizing all major monosaccharides in lignocellulose and by reducing quinone compounds or reactive radical species generated during lignin depolymerization.</text>
</comment>
<proteinExistence type="inferred from homology"/>
<feature type="binding site" evidence="16">
    <location>
        <position position="122"/>
    </location>
    <ligand>
        <name>FAD</name>
        <dbReference type="ChEBI" id="CHEBI:57692"/>
    </ligand>
</feature>
<comment type="cofactor">
    <cofactor evidence="1 16">
        <name>FAD</name>
        <dbReference type="ChEBI" id="CHEBI:57692"/>
    </cofactor>
</comment>
<evidence type="ECO:0000256" key="10">
    <source>
        <dbReference type="ARBA" id="ARBA00033986"/>
    </source>
</evidence>
<keyword evidence="6" id="KW-0964">Secreted</keyword>
<dbReference type="OrthoDB" id="269227at2759"/>